<dbReference type="Pfam" id="PF02301">
    <property type="entry name" value="HORMA"/>
    <property type="match status" value="1"/>
</dbReference>
<evidence type="ECO:0000313" key="8">
    <source>
        <dbReference type="EMBL" id="OUS48081.1"/>
    </source>
</evidence>
<keyword evidence="4" id="KW-0539">Nucleus</keyword>
<dbReference type="InterPro" id="IPR036570">
    <property type="entry name" value="HORMA_dom_sf"/>
</dbReference>
<gene>
    <name evidence="8" type="ORF">BE221DRAFT_110309</name>
</gene>
<evidence type="ECO:0000256" key="5">
    <source>
        <dbReference type="ARBA" id="ARBA00023254"/>
    </source>
</evidence>
<dbReference type="Proteomes" id="UP000195557">
    <property type="component" value="Unassembled WGS sequence"/>
</dbReference>
<dbReference type="InterPro" id="IPR051294">
    <property type="entry name" value="HORMA_MeioticProgression"/>
</dbReference>
<dbReference type="eggNOG" id="KOG4652">
    <property type="taxonomic scope" value="Eukaryota"/>
</dbReference>
<dbReference type="InterPro" id="IPR003511">
    <property type="entry name" value="HORMA_dom"/>
</dbReference>
<dbReference type="AlphaFoldDB" id="A0A1Y5IF11"/>
<name>A0A1Y5IF11_OSTTA</name>
<accession>A0A1Y5IF11</accession>
<feature type="domain" description="HORMA" evidence="7">
    <location>
        <begin position="15"/>
        <end position="248"/>
    </location>
</feature>
<feature type="region of interest" description="Disordered" evidence="6">
    <location>
        <begin position="256"/>
        <end position="280"/>
    </location>
</feature>
<protein>
    <submittedName>
        <fullName evidence="8">Essential protein for meiotic synapsis</fullName>
    </submittedName>
</protein>
<keyword evidence="5" id="KW-0469">Meiosis</keyword>
<reference evidence="8" key="1">
    <citation type="submission" date="2017-04" db="EMBL/GenBank/DDBJ databases">
        <title>Population genomics of picophytoplankton unveils novel chromosome hypervariability.</title>
        <authorList>
            <consortium name="DOE Joint Genome Institute"/>
            <person name="Blanc-Mathieu R."/>
            <person name="Krasovec M."/>
            <person name="Hebrard M."/>
            <person name="Yau S."/>
            <person name="Desgranges E."/>
            <person name="Martin J."/>
            <person name="Schackwitz W."/>
            <person name="Kuo A."/>
            <person name="Salin G."/>
            <person name="Donnadieu C."/>
            <person name="Desdevises Y."/>
            <person name="Sanchez-Ferandin S."/>
            <person name="Moreau H."/>
            <person name="Rivals E."/>
            <person name="Grigoriev I.V."/>
            <person name="Grimsley N."/>
            <person name="Eyre-Walker A."/>
            <person name="Piganeau G."/>
        </authorList>
    </citation>
    <scope>NUCLEOTIDE SEQUENCE [LARGE SCALE GENOMIC DNA]</scope>
    <source>
        <strain evidence="8">RCC 1115</strain>
    </source>
</reference>
<sequence length="407" mass="44806">MATTQTTRREVLTRQRSSAMVTNVLRVALYTVTYCRGTRTRISRMERIFDADTHFTECKHMNMSMQKLVPASREAKRILDMLEHGVSDALEKGYLRSVMFVVTRPKGGGSTEVETVEEYRFSVKHGDRGEVALDELQHVGPGGGVSVGLSEHTSKTTRMERLSDLDHIKKAAVSMTRCLLSLVKTLEAVPDGCTFSINLTYVNGTPPDYEPPFFRAACTSGESDWRKNPFSMSVGKVETEYHGLSLRVRSVLDPALDTDSGGAKSNPGSSQTSSLLDQTPSTPIVKSDEIAKAPLVSPELVVSLSQPRIPNAALDSPIVDEDIDLRVLEWIRKQRVGAYVDAVACSKVFRRYPFKAIDAAFGRLLSYGSIAKDGKRGFSVAQAGGKQAQPSAPINDMRKRLRSSKKK</sequence>
<dbReference type="Gene3D" id="3.30.900.10">
    <property type="entry name" value="HORMA domain"/>
    <property type="match status" value="1"/>
</dbReference>
<dbReference type="GO" id="GO:0005634">
    <property type="term" value="C:nucleus"/>
    <property type="evidence" value="ECO:0007669"/>
    <property type="project" value="UniProtKB-SubCell"/>
</dbReference>
<dbReference type="PANTHER" id="PTHR48225:SF7">
    <property type="entry name" value="MEIOSIS-SPECIFIC PROTEIN HOP1"/>
    <property type="match status" value="1"/>
</dbReference>
<organism evidence="8">
    <name type="scientific">Ostreococcus tauri</name>
    <name type="common">Marine green alga</name>
    <dbReference type="NCBI Taxonomy" id="70448"/>
    <lineage>
        <taxon>Eukaryota</taxon>
        <taxon>Viridiplantae</taxon>
        <taxon>Chlorophyta</taxon>
        <taxon>Mamiellophyceae</taxon>
        <taxon>Mamiellales</taxon>
        <taxon>Bathycoccaceae</taxon>
        <taxon>Ostreococcus</taxon>
    </lineage>
</organism>
<evidence type="ECO:0000259" key="7">
    <source>
        <dbReference type="PROSITE" id="PS50815"/>
    </source>
</evidence>
<dbReference type="PANTHER" id="PTHR48225">
    <property type="entry name" value="HORMA DOMAIN-CONTAINING PROTEIN 1"/>
    <property type="match status" value="1"/>
</dbReference>
<evidence type="ECO:0000256" key="2">
    <source>
        <dbReference type="ARBA" id="ARBA00004286"/>
    </source>
</evidence>
<evidence type="ECO:0000256" key="1">
    <source>
        <dbReference type="ARBA" id="ARBA00004123"/>
    </source>
</evidence>
<comment type="subcellular location">
    <subcellularLocation>
        <location evidence="2">Chromosome</location>
    </subcellularLocation>
    <subcellularLocation>
        <location evidence="1">Nucleus</location>
    </subcellularLocation>
</comment>
<dbReference type="GO" id="GO:0051321">
    <property type="term" value="P:meiotic cell cycle"/>
    <property type="evidence" value="ECO:0007669"/>
    <property type="project" value="UniProtKB-KW"/>
</dbReference>
<proteinExistence type="predicted"/>
<dbReference type="PROSITE" id="PS50815">
    <property type="entry name" value="HORMA"/>
    <property type="match status" value="1"/>
</dbReference>
<evidence type="ECO:0000256" key="3">
    <source>
        <dbReference type="ARBA" id="ARBA00022454"/>
    </source>
</evidence>
<evidence type="ECO:0000256" key="6">
    <source>
        <dbReference type="SAM" id="MobiDB-lite"/>
    </source>
</evidence>
<feature type="compositionally biased region" description="Polar residues" evidence="6">
    <location>
        <begin position="266"/>
        <end position="280"/>
    </location>
</feature>
<dbReference type="SUPFAM" id="SSF56019">
    <property type="entry name" value="The spindle assembly checkpoint protein mad2"/>
    <property type="match status" value="1"/>
</dbReference>
<dbReference type="EMBL" id="KZ155776">
    <property type="protein sequence ID" value="OUS48081.1"/>
    <property type="molecule type" value="Genomic_DNA"/>
</dbReference>
<keyword evidence="3" id="KW-0158">Chromosome</keyword>
<feature type="region of interest" description="Disordered" evidence="6">
    <location>
        <begin position="382"/>
        <end position="407"/>
    </location>
</feature>
<dbReference type="GO" id="GO:0005694">
    <property type="term" value="C:chromosome"/>
    <property type="evidence" value="ECO:0007669"/>
    <property type="project" value="UniProtKB-SubCell"/>
</dbReference>
<evidence type="ECO:0000256" key="4">
    <source>
        <dbReference type="ARBA" id="ARBA00023242"/>
    </source>
</evidence>